<name>A0A1F6VA02_9PROT</name>
<dbReference type="PANTHER" id="PTHR46577">
    <property type="entry name" value="HTH-TYPE TRANSCRIPTIONAL REGULATORY PROTEIN GABR"/>
    <property type="match status" value="1"/>
</dbReference>
<dbReference type="EMBL" id="MFSP01000087">
    <property type="protein sequence ID" value="OGI66442.1"/>
    <property type="molecule type" value="Genomic_DNA"/>
</dbReference>
<comment type="caution">
    <text evidence="2">The sequence shown here is derived from an EMBL/GenBank/DDBJ whole genome shotgun (WGS) entry which is preliminary data.</text>
</comment>
<sequence length="362" mass="40604">GAGLRDDFPRRPRLAGHIDLSYWGPDLAQFPFALWRKLLLRRMRKFDATIFDYADSSRGYEPLRQEIAAYAARSRAVRCTPEQVIVVNGSQQALELCARLFLEPGDQVAFENPGYLGTRHIMSAYRARLLPTRVDAEGIVVADVAKNARLVYVTPSHQFPTGAVLSLARRLALIEWARGNRAVIVEDDYDSEYRYSGPPLPAMQGLAADAPVVYCGTFSKVMFPALRIGYVIVPPSLVDVFARAKWLTDRHTPLLEQAVLTDFLSEGHLDRHIRRMRRHYGRRREVLAEALDRHFGAGAQTTGDPAGMHMLVRFDDAAVRERAAANKVQLADAGTYYLTKPPRNEFVLGFSALGEHTIREGI</sequence>
<proteinExistence type="predicted"/>
<dbReference type="PANTHER" id="PTHR46577:SF1">
    <property type="entry name" value="HTH-TYPE TRANSCRIPTIONAL REGULATORY PROTEIN GABR"/>
    <property type="match status" value="1"/>
</dbReference>
<dbReference type="SUPFAM" id="SSF53383">
    <property type="entry name" value="PLP-dependent transferases"/>
    <property type="match status" value="1"/>
</dbReference>
<dbReference type="InterPro" id="IPR015424">
    <property type="entry name" value="PyrdxlP-dep_Trfase"/>
</dbReference>
<reference evidence="2 3" key="1">
    <citation type="journal article" date="2016" name="Nat. Commun.">
        <title>Thousands of microbial genomes shed light on interconnected biogeochemical processes in an aquifer system.</title>
        <authorList>
            <person name="Anantharaman K."/>
            <person name="Brown C.T."/>
            <person name="Hug L.A."/>
            <person name="Sharon I."/>
            <person name="Castelle C.J."/>
            <person name="Probst A.J."/>
            <person name="Thomas B.C."/>
            <person name="Singh A."/>
            <person name="Wilkins M.J."/>
            <person name="Karaoz U."/>
            <person name="Brodie E.L."/>
            <person name="Williams K.H."/>
            <person name="Hubbard S.S."/>
            <person name="Banfield J.F."/>
        </authorList>
    </citation>
    <scope>NUCLEOTIDE SEQUENCE [LARGE SCALE GENOMIC DNA]</scope>
</reference>
<dbReference type="Gene3D" id="3.40.640.10">
    <property type="entry name" value="Type I PLP-dependent aspartate aminotransferase-like (Major domain)"/>
    <property type="match status" value="1"/>
</dbReference>
<feature type="domain" description="Aminotransferase class I/classII large" evidence="1">
    <location>
        <begin position="57"/>
        <end position="339"/>
    </location>
</feature>
<dbReference type="GO" id="GO:0008483">
    <property type="term" value="F:transaminase activity"/>
    <property type="evidence" value="ECO:0007669"/>
    <property type="project" value="UniProtKB-KW"/>
</dbReference>
<accession>A0A1F6VA02</accession>
<feature type="non-terminal residue" evidence="2">
    <location>
        <position position="1"/>
    </location>
</feature>
<protein>
    <submittedName>
        <fullName evidence="2">Aspartate aminotransferase</fullName>
    </submittedName>
</protein>
<dbReference type="InterPro" id="IPR015421">
    <property type="entry name" value="PyrdxlP-dep_Trfase_major"/>
</dbReference>
<gene>
    <name evidence="2" type="ORF">A2W18_03665</name>
</gene>
<dbReference type="Proteomes" id="UP000179076">
    <property type="component" value="Unassembled WGS sequence"/>
</dbReference>
<dbReference type="CDD" id="cd00609">
    <property type="entry name" value="AAT_like"/>
    <property type="match status" value="1"/>
</dbReference>
<evidence type="ECO:0000313" key="2">
    <source>
        <dbReference type="EMBL" id="OGI66442.1"/>
    </source>
</evidence>
<organism evidence="2 3">
    <name type="scientific">Candidatus Muproteobacteria bacterium RBG_16_60_9</name>
    <dbReference type="NCBI Taxonomy" id="1817755"/>
    <lineage>
        <taxon>Bacteria</taxon>
        <taxon>Pseudomonadati</taxon>
        <taxon>Pseudomonadota</taxon>
        <taxon>Candidatus Muproteobacteria</taxon>
    </lineage>
</organism>
<keyword evidence="2" id="KW-0032">Aminotransferase</keyword>
<dbReference type="Pfam" id="PF00155">
    <property type="entry name" value="Aminotran_1_2"/>
    <property type="match status" value="1"/>
</dbReference>
<dbReference type="GO" id="GO:0030170">
    <property type="term" value="F:pyridoxal phosphate binding"/>
    <property type="evidence" value="ECO:0007669"/>
    <property type="project" value="InterPro"/>
</dbReference>
<feature type="non-terminal residue" evidence="2">
    <location>
        <position position="362"/>
    </location>
</feature>
<evidence type="ECO:0000259" key="1">
    <source>
        <dbReference type="Pfam" id="PF00155"/>
    </source>
</evidence>
<dbReference type="InterPro" id="IPR004839">
    <property type="entry name" value="Aminotransferase_I/II_large"/>
</dbReference>
<keyword evidence="2" id="KW-0808">Transferase</keyword>
<dbReference type="AlphaFoldDB" id="A0A1F6VA02"/>
<dbReference type="InterPro" id="IPR051446">
    <property type="entry name" value="HTH_trans_reg/aminotransferase"/>
</dbReference>
<evidence type="ECO:0000313" key="3">
    <source>
        <dbReference type="Proteomes" id="UP000179076"/>
    </source>
</evidence>